<sequence>MPEPTEPPASDRPCRTTRTTGGFWDVRQLDDRWQLALALDGLANALLGSGGSGAVGEARRLWEEASSVLAGYDDARAVGLRARIGDALATSRG</sequence>
<evidence type="ECO:0000313" key="2">
    <source>
        <dbReference type="Proteomes" id="UP001054854"/>
    </source>
</evidence>
<gene>
    <name evidence="1" type="ORF">TPA0910_58130</name>
</gene>
<comment type="caution">
    <text evidence="1">The sequence shown here is derived from an EMBL/GenBank/DDBJ whole genome shotgun (WGS) entry which is preliminary data.</text>
</comment>
<dbReference type="Proteomes" id="UP001054854">
    <property type="component" value="Unassembled WGS sequence"/>
</dbReference>
<organism evidence="1 2">
    <name type="scientific">Streptomyces hygroscopicus</name>
    <dbReference type="NCBI Taxonomy" id="1912"/>
    <lineage>
        <taxon>Bacteria</taxon>
        <taxon>Bacillati</taxon>
        <taxon>Actinomycetota</taxon>
        <taxon>Actinomycetes</taxon>
        <taxon>Kitasatosporales</taxon>
        <taxon>Streptomycetaceae</taxon>
        <taxon>Streptomyces</taxon>
        <taxon>Streptomyces violaceusniger group</taxon>
    </lineage>
</organism>
<protein>
    <submittedName>
        <fullName evidence="1">Uncharacterized protein</fullName>
    </submittedName>
</protein>
<name>A0ABQ3U701_STRHY</name>
<keyword evidence="2" id="KW-1185">Reference proteome</keyword>
<evidence type="ECO:0000313" key="1">
    <source>
        <dbReference type="EMBL" id="GHJ31380.1"/>
    </source>
</evidence>
<reference evidence="1" key="1">
    <citation type="submission" date="2024-05" db="EMBL/GenBank/DDBJ databases">
        <title>Whole genome shotgun sequence of Streptomyces hygroscopicus NBRC 113678.</title>
        <authorList>
            <person name="Komaki H."/>
            <person name="Tamura T."/>
        </authorList>
    </citation>
    <scope>NUCLEOTIDE SEQUENCE</scope>
    <source>
        <strain evidence="1">N11-34</strain>
    </source>
</reference>
<accession>A0ABQ3U701</accession>
<proteinExistence type="predicted"/>
<dbReference type="EMBL" id="BNEK01000005">
    <property type="protein sequence ID" value="GHJ31380.1"/>
    <property type="molecule type" value="Genomic_DNA"/>
</dbReference>